<dbReference type="Proteomes" id="UP000594262">
    <property type="component" value="Unplaced"/>
</dbReference>
<proteinExistence type="predicted"/>
<feature type="signal peptide" evidence="2">
    <location>
        <begin position="1"/>
        <end position="21"/>
    </location>
</feature>
<dbReference type="AlphaFoldDB" id="A0A7M5UEZ7"/>
<organism evidence="3 4">
    <name type="scientific">Clytia hemisphaerica</name>
    <dbReference type="NCBI Taxonomy" id="252671"/>
    <lineage>
        <taxon>Eukaryota</taxon>
        <taxon>Metazoa</taxon>
        <taxon>Cnidaria</taxon>
        <taxon>Hydrozoa</taxon>
        <taxon>Hydroidolina</taxon>
        <taxon>Leptothecata</taxon>
        <taxon>Obeliida</taxon>
        <taxon>Clytiidae</taxon>
        <taxon>Clytia</taxon>
    </lineage>
</organism>
<feature type="transmembrane region" description="Helical" evidence="1">
    <location>
        <begin position="567"/>
        <end position="591"/>
    </location>
</feature>
<dbReference type="RefSeq" id="XP_066931279.1">
    <property type="nucleotide sequence ID" value="XM_067075178.1"/>
</dbReference>
<evidence type="ECO:0000313" key="4">
    <source>
        <dbReference type="Proteomes" id="UP000594262"/>
    </source>
</evidence>
<dbReference type="GeneID" id="136819020"/>
<sequence>MKIWFVFNCLIIATVFRVANGTSCCRGQHDEGCYGNGLCDSECCNCQDGCNEYLRLSKCGWKTKAECALKVGQCALTCYDNGVTSSQCVSCFGGVYTKCVACLPGSLTADQVVNDTQSLIEVSSDKGKCGPMAWIECAIVVTGCAVSCIDPLDPLCIACLGPMYHKCAKCIHHKKTEVELLQNNTEVILQNYRNDFETTCQKSATQIWAQPENCCRGVHDDGCYGIGMCDGNCCNCDGGCNRYMMLSKCSLSDKIKCAAKVALCGKTCLKGGVKSANCIKCLGKVYKKCIGCIKGVEESLSGDQIVADSTEMVVAELGCSAIKWAKCGARLAICAASCVEPLDPLCAICMGKLFAKCKSCMSKHMDLQRLRMSTHEMVKERFSDFNGICKRETLVAGNCCKARHEDVCYGNGLCDGDCCNCQDGCNEYLVLSKCSWKQKLKCGVTVAKCAITCLKNGVISSQCKRCFGKLYKSCVQCLPTGLGAAVIVRGNQKMMEIRLGCNILECAVKIATCAAQCKNPISAGCVSCLGPAYDECKSCFFGDVNVMLHKNNTEELAKKHFKSSKSASFMIVPSQFMMGLLYLAAMSVYFIF</sequence>
<evidence type="ECO:0000256" key="2">
    <source>
        <dbReference type="SAM" id="SignalP"/>
    </source>
</evidence>
<evidence type="ECO:0000256" key="1">
    <source>
        <dbReference type="SAM" id="Phobius"/>
    </source>
</evidence>
<dbReference type="EnsemblMetazoa" id="CLYHEMT009588.1">
    <property type="protein sequence ID" value="CLYHEMP009588.1"/>
    <property type="gene ID" value="CLYHEMG009588"/>
</dbReference>
<keyword evidence="4" id="KW-1185">Reference proteome</keyword>
<evidence type="ECO:0000313" key="3">
    <source>
        <dbReference type="EnsemblMetazoa" id="CLYHEMP009588.1"/>
    </source>
</evidence>
<keyword evidence="2" id="KW-0732">Signal</keyword>
<keyword evidence="1" id="KW-0812">Transmembrane</keyword>
<keyword evidence="1" id="KW-1133">Transmembrane helix</keyword>
<accession>A0A7M5UEZ7</accession>
<keyword evidence="1" id="KW-0472">Membrane</keyword>
<protein>
    <submittedName>
        <fullName evidence="3">Uncharacterized protein</fullName>
    </submittedName>
</protein>
<name>A0A7M5UEZ7_9CNID</name>
<reference evidence="3" key="1">
    <citation type="submission" date="2021-01" db="UniProtKB">
        <authorList>
            <consortium name="EnsemblMetazoa"/>
        </authorList>
    </citation>
    <scope>IDENTIFICATION</scope>
</reference>
<feature type="chain" id="PRO_5029582893" evidence="2">
    <location>
        <begin position="22"/>
        <end position="592"/>
    </location>
</feature>